<evidence type="ECO:0000256" key="2">
    <source>
        <dbReference type="ARBA" id="ARBA00022670"/>
    </source>
</evidence>
<keyword evidence="2 6" id="KW-0645">Protease</keyword>
<dbReference type="OrthoDB" id="424753at2759"/>
<dbReference type="PANTHER" id="PTHR10183:SF379">
    <property type="entry name" value="CALPAIN-5"/>
    <property type="match status" value="1"/>
</dbReference>
<evidence type="ECO:0000256" key="6">
    <source>
        <dbReference type="PROSITE-ProRule" id="PRU00239"/>
    </source>
</evidence>
<dbReference type="RefSeq" id="XP_001832105.2">
    <property type="nucleotide sequence ID" value="XM_001832053.2"/>
</dbReference>
<comment type="caution">
    <text evidence="8">The sequence shown here is derived from an EMBL/GenBank/DDBJ whole genome shotgun (WGS) entry which is preliminary data.</text>
</comment>
<dbReference type="GeneID" id="6008589"/>
<dbReference type="PROSITE" id="PS00139">
    <property type="entry name" value="THIOL_PROTEASE_CYS"/>
    <property type="match status" value="1"/>
</dbReference>
<dbReference type="VEuPathDB" id="FungiDB:CC1G_07476"/>
<keyword evidence="9" id="KW-1185">Reference proteome</keyword>
<dbReference type="AlphaFoldDB" id="A8NBA6"/>
<protein>
    <recommendedName>
        <fullName evidence="7">Calpain catalytic domain-containing protein</fullName>
    </recommendedName>
</protein>
<dbReference type="Pfam" id="PF00648">
    <property type="entry name" value="Peptidase_C2"/>
    <property type="match status" value="1"/>
</dbReference>
<keyword evidence="3 6" id="KW-0378">Hydrolase</keyword>
<feature type="domain" description="Calpain catalytic" evidence="7">
    <location>
        <begin position="108"/>
        <end position="405"/>
    </location>
</feature>
<dbReference type="InterPro" id="IPR001300">
    <property type="entry name" value="Peptidase_C2_calpain_cat"/>
</dbReference>
<evidence type="ECO:0000256" key="3">
    <source>
        <dbReference type="ARBA" id="ARBA00022801"/>
    </source>
</evidence>
<dbReference type="KEGG" id="cci:CC1G_07476"/>
<dbReference type="EMBL" id="AACS02000009">
    <property type="protein sequence ID" value="EAU89751.2"/>
    <property type="molecule type" value="Genomic_DNA"/>
</dbReference>
<dbReference type="InterPro" id="IPR000169">
    <property type="entry name" value="Pept_cys_AS"/>
</dbReference>
<evidence type="ECO:0000256" key="1">
    <source>
        <dbReference type="ARBA" id="ARBA00007623"/>
    </source>
</evidence>
<dbReference type="SMART" id="SM00230">
    <property type="entry name" value="CysPc"/>
    <property type="match status" value="1"/>
</dbReference>
<evidence type="ECO:0000313" key="9">
    <source>
        <dbReference type="Proteomes" id="UP000001861"/>
    </source>
</evidence>
<dbReference type="PANTHER" id="PTHR10183">
    <property type="entry name" value="CALPAIN"/>
    <property type="match status" value="1"/>
</dbReference>
<evidence type="ECO:0000313" key="8">
    <source>
        <dbReference type="EMBL" id="EAU89751.2"/>
    </source>
</evidence>
<dbReference type="InParanoid" id="A8NBA6"/>
<feature type="active site" evidence="5 6">
    <location>
        <position position="346"/>
    </location>
</feature>
<feature type="active site" evidence="5 6">
    <location>
        <position position="326"/>
    </location>
</feature>
<gene>
    <name evidence="8" type="ORF">CC1G_07476</name>
</gene>
<evidence type="ECO:0000256" key="4">
    <source>
        <dbReference type="ARBA" id="ARBA00022807"/>
    </source>
</evidence>
<dbReference type="InterPro" id="IPR038765">
    <property type="entry name" value="Papain-like_cys_pep_sf"/>
</dbReference>
<accession>A8NBA6</accession>
<dbReference type="InterPro" id="IPR022684">
    <property type="entry name" value="Calpain_cysteine_protease"/>
</dbReference>
<organism evidence="8 9">
    <name type="scientific">Coprinopsis cinerea (strain Okayama-7 / 130 / ATCC MYA-4618 / FGSC 9003)</name>
    <name type="common">Inky cap fungus</name>
    <name type="synonym">Hormographiella aspergillata</name>
    <dbReference type="NCBI Taxonomy" id="240176"/>
    <lineage>
        <taxon>Eukaryota</taxon>
        <taxon>Fungi</taxon>
        <taxon>Dikarya</taxon>
        <taxon>Basidiomycota</taxon>
        <taxon>Agaricomycotina</taxon>
        <taxon>Agaricomycetes</taxon>
        <taxon>Agaricomycetidae</taxon>
        <taxon>Agaricales</taxon>
        <taxon>Agaricineae</taxon>
        <taxon>Psathyrellaceae</taxon>
        <taxon>Coprinopsis</taxon>
    </lineage>
</organism>
<dbReference type="GO" id="GO:0004198">
    <property type="term" value="F:calcium-dependent cysteine-type endopeptidase activity"/>
    <property type="evidence" value="ECO:0007669"/>
    <property type="project" value="InterPro"/>
</dbReference>
<dbReference type="eggNOG" id="KOG0045">
    <property type="taxonomic scope" value="Eukaryota"/>
</dbReference>
<dbReference type="Gene3D" id="3.90.70.10">
    <property type="entry name" value="Cysteine proteinases"/>
    <property type="match status" value="1"/>
</dbReference>
<dbReference type="GO" id="GO:0006508">
    <property type="term" value="P:proteolysis"/>
    <property type="evidence" value="ECO:0007669"/>
    <property type="project" value="UniProtKB-KW"/>
</dbReference>
<dbReference type="PROSITE" id="PS50203">
    <property type="entry name" value="CALPAIN_CAT"/>
    <property type="match status" value="1"/>
</dbReference>
<reference evidence="8 9" key="1">
    <citation type="journal article" date="2010" name="Proc. Natl. Acad. Sci. U.S.A.">
        <title>Insights into evolution of multicellular fungi from the assembled chromosomes of the mushroom Coprinopsis cinerea (Coprinus cinereus).</title>
        <authorList>
            <person name="Stajich J.E."/>
            <person name="Wilke S.K."/>
            <person name="Ahren D."/>
            <person name="Au C.H."/>
            <person name="Birren B.W."/>
            <person name="Borodovsky M."/>
            <person name="Burns C."/>
            <person name="Canback B."/>
            <person name="Casselton L.A."/>
            <person name="Cheng C.K."/>
            <person name="Deng J."/>
            <person name="Dietrich F.S."/>
            <person name="Fargo D.C."/>
            <person name="Farman M.L."/>
            <person name="Gathman A.C."/>
            <person name="Goldberg J."/>
            <person name="Guigo R."/>
            <person name="Hoegger P.J."/>
            <person name="Hooker J.B."/>
            <person name="Huggins A."/>
            <person name="James T.Y."/>
            <person name="Kamada T."/>
            <person name="Kilaru S."/>
            <person name="Kodira C."/>
            <person name="Kues U."/>
            <person name="Kupfer D."/>
            <person name="Kwan H.S."/>
            <person name="Lomsadze A."/>
            <person name="Li W."/>
            <person name="Lilly W.W."/>
            <person name="Ma L.J."/>
            <person name="Mackey A.J."/>
            <person name="Manning G."/>
            <person name="Martin F."/>
            <person name="Muraguchi H."/>
            <person name="Natvig D.O."/>
            <person name="Palmerini H."/>
            <person name="Ramesh M.A."/>
            <person name="Rehmeyer C.J."/>
            <person name="Roe B.A."/>
            <person name="Shenoy N."/>
            <person name="Stanke M."/>
            <person name="Ter-Hovhannisyan V."/>
            <person name="Tunlid A."/>
            <person name="Velagapudi R."/>
            <person name="Vision T.J."/>
            <person name="Zeng Q."/>
            <person name="Zolan M.E."/>
            <person name="Pukkila P.J."/>
        </authorList>
    </citation>
    <scope>NUCLEOTIDE SEQUENCE [LARGE SCALE GENOMIC DNA]</scope>
    <source>
        <strain evidence="9">Okayama-7 / 130 / ATCC MYA-4618 / FGSC 9003</strain>
    </source>
</reference>
<evidence type="ECO:0000259" key="7">
    <source>
        <dbReference type="PROSITE" id="PS50203"/>
    </source>
</evidence>
<sequence>MMDEISKSDTTIAVKPVQDIEMTSAPGLHFSPALEKALEECRQKVEAIAKDCRGKNVKFRCAQLDLPVWSPSHADGNRDMEFDLQGDERRCWNAFWGTAARAPTDVLRVTEIFDKPVFFNAAELGKPKSEDIIQGALGDCWFLSALATIASVPGLIEEICVARDEEVGVYGFVFHRDGLWKPVIIDDLLFTNIPKYEELKEVEKELYHHDKDLYTKLARKGKKILTYAKSGAQDETWVPLIEKAYAKFYCNYDHLNGGWTGEAIEDLTGGIAKVIEVKDILNIDQFWTEELLNANRDRVFACAFHQLDSSRNGVGNARVQGLVGSHAYSVLRAVECKGRRFLVVRNPWGDSEWTGPWADGSKEWDSELVKILPELGHQFGDDGQFVMEYCDFLRCFEIIERTLLLDSSWKLASKWLQVPLPPAGVPPSFGDISFELTIPTSSKTIMVLSKLNQRFFRSANDWVSYTMDFAVVKVGQSTPLGTSTAILRGNRSISLELDLEPGTYRVYARLDTWEYILGQNIPLNRSLDDYVPGRDLARFISNKIEATQIAPNAYTSAVAKFRALTLEEVIARDNKKDNASALRKFINKMRSHNRSRRSAFPEVAHSHDGTFESDLREVLVDGNKPIVGLKVYTKSTTAATVKARLNDDQYF</sequence>
<name>A8NBA6_COPC7</name>
<feature type="active site" evidence="5 6">
    <location>
        <position position="140"/>
    </location>
</feature>
<evidence type="ECO:0000256" key="5">
    <source>
        <dbReference type="PIRSR" id="PIRSR622684-1"/>
    </source>
</evidence>
<comment type="similarity">
    <text evidence="1">Belongs to the peptidase C2 family.</text>
</comment>
<proteinExistence type="inferred from homology"/>
<dbReference type="Proteomes" id="UP000001861">
    <property type="component" value="Unassembled WGS sequence"/>
</dbReference>
<dbReference type="HOGENOM" id="CLU_006072_2_2_1"/>
<keyword evidence="4 6" id="KW-0788">Thiol protease</keyword>
<dbReference type="PRINTS" id="PR00704">
    <property type="entry name" value="CALPAIN"/>
</dbReference>
<dbReference type="OMA" id="ENDASRC"/>
<dbReference type="SUPFAM" id="SSF54001">
    <property type="entry name" value="Cysteine proteinases"/>
    <property type="match status" value="1"/>
</dbReference>
<dbReference type="CDD" id="cd00044">
    <property type="entry name" value="CysPc"/>
    <property type="match status" value="1"/>
</dbReference>
<dbReference type="STRING" id="240176.A8NBA6"/>